<dbReference type="EMBL" id="GBXM01067921">
    <property type="protein sequence ID" value="JAH40656.1"/>
    <property type="molecule type" value="Transcribed_RNA"/>
</dbReference>
<reference evidence="1" key="1">
    <citation type="submission" date="2014-11" db="EMBL/GenBank/DDBJ databases">
        <authorList>
            <person name="Amaro Gonzalez C."/>
        </authorList>
    </citation>
    <scope>NUCLEOTIDE SEQUENCE</scope>
</reference>
<reference evidence="1" key="2">
    <citation type="journal article" date="2015" name="Fish Shellfish Immunol.">
        <title>Early steps in the European eel (Anguilla anguilla)-Vibrio vulnificus interaction in the gills: Role of the RtxA13 toxin.</title>
        <authorList>
            <person name="Callol A."/>
            <person name="Pajuelo D."/>
            <person name="Ebbesson L."/>
            <person name="Teles M."/>
            <person name="MacKenzie S."/>
            <person name="Amaro C."/>
        </authorList>
    </citation>
    <scope>NUCLEOTIDE SEQUENCE</scope>
</reference>
<accession>A0A0E9SH82</accession>
<sequence>MFIRLTQLNFINCISLPLTAHWKQDVDVSINSMLASPKYNNAILSN</sequence>
<protein>
    <submittedName>
        <fullName evidence="1">Uncharacterized protein</fullName>
    </submittedName>
</protein>
<name>A0A0E9SH82_ANGAN</name>
<evidence type="ECO:0000313" key="1">
    <source>
        <dbReference type="EMBL" id="JAH40656.1"/>
    </source>
</evidence>
<dbReference type="EMBL" id="GBXM01094829">
    <property type="protein sequence ID" value="JAH13748.1"/>
    <property type="molecule type" value="Transcribed_RNA"/>
</dbReference>
<proteinExistence type="predicted"/>
<dbReference type="AlphaFoldDB" id="A0A0E9SH82"/>
<organism evidence="1">
    <name type="scientific">Anguilla anguilla</name>
    <name type="common">European freshwater eel</name>
    <name type="synonym">Muraena anguilla</name>
    <dbReference type="NCBI Taxonomy" id="7936"/>
    <lineage>
        <taxon>Eukaryota</taxon>
        <taxon>Metazoa</taxon>
        <taxon>Chordata</taxon>
        <taxon>Craniata</taxon>
        <taxon>Vertebrata</taxon>
        <taxon>Euteleostomi</taxon>
        <taxon>Actinopterygii</taxon>
        <taxon>Neopterygii</taxon>
        <taxon>Teleostei</taxon>
        <taxon>Anguilliformes</taxon>
        <taxon>Anguillidae</taxon>
        <taxon>Anguilla</taxon>
    </lineage>
</organism>